<reference evidence="2 3" key="1">
    <citation type="submission" date="2018-09" db="EMBL/GenBank/DDBJ databases">
        <title>The draft genome of Acinetobacter spp. strains.</title>
        <authorList>
            <person name="Qin J."/>
            <person name="Feng Y."/>
            <person name="Zong Z."/>
        </authorList>
    </citation>
    <scope>NUCLEOTIDE SEQUENCE [LARGE SCALE GENOMIC DNA]</scope>
    <source>
        <strain evidence="2 3">WCHAc060115</strain>
    </source>
</reference>
<evidence type="ECO:0000313" key="2">
    <source>
        <dbReference type="EMBL" id="RKG40852.1"/>
    </source>
</evidence>
<dbReference type="RefSeq" id="WP_120382354.1">
    <property type="nucleotide sequence ID" value="NZ_RAXT01000001.1"/>
</dbReference>
<evidence type="ECO:0000256" key="1">
    <source>
        <dbReference type="SAM" id="SignalP"/>
    </source>
</evidence>
<feature type="chain" id="PRO_5017369605" evidence="1">
    <location>
        <begin position="21"/>
        <end position="157"/>
    </location>
</feature>
<name>A0A3A8F189_9GAMM</name>
<dbReference type="AlphaFoldDB" id="A0A3A8F189"/>
<sequence>MMKKLYILVVGLLVAMNSSATSLKLVETEHEKGDRDNPPLTTYSYQSAVPLTVEYSYGYDSDHDENNLGILFSEQDIRQTYLGHTRFLVSDDSKRLQKSLRLPNKALKHGCFYNGKAEIQLDEVYVVRNDITTSSYGGIFIKNIKPLNAIKVKCNEY</sequence>
<dbReference type="EMBL" id="RAXT01000001">
    <property type="protein sequence ID" value="RKG40852.1"/>
    <property type="molecule type" value="Genomic_DNA"/>
</dbReference>
<keyword evidence="1" id="KW-0732">Signal</keyword>
<dbReference type="OrthoDB" id="6713171at2"/>
<protein>
    <submittedName>
        <fullName evidence="2">Uncharacterized protein</fullName>
    </submittedName>
</protein>
<keyword evidence="3" id="KW-1185">Reference proteome</keyword>
<organism evidence="2 3">
    <name type="scientific">Acinetobacter rongchengensis</name>
    <dbReference type="NCBI Taxonomy" id="2419601"/>
    <lineage>
        <taxon>Bacteria</taxon>
        <taxon>Pseudomonadati</taxon>
        <taxon>Pseudomonadota</taxon>
        <taxon>Gammaproteobacteria</taxon>
        <taxon>Moraxellales</taxon>
        <taxon>Moraxellaceae</taxon>
        <taxon>Acinetobacter</taxon>
    </lineage>
</organism>
<dbReference type="Proteomes" id="UP000280405">
    <property type="component" value="Unassembled WGS sequence"/>
</dbReference>
<proteinExistence type="predicted"/>
<feature type="signal peptide" evidence="1">
    <location>
        <begin position="1"/>
        <end position="20"/>
    </location>
</feature>
<gene>
    <name evidence="2" type="ORF">D7V20_00215</name>
</gene>
<accession>A0A3A8F189</accession>
<evidence type="ECO:0000313" key="3">
    <source>
        <dbReference type="Proteomes" id="UP000280405"/>
    </source>
</evidence>
<comment type="caution">
    <text evidence="2">The sequence shown here is derived from an EMBL/GenBank/DDBJ whole genome shotgun (WGS) entry which is preliminary data.</text>
</comment>